<evidence type="ECO:0000256" key="7">
    <source>
        <dbReference type="ARBA" id="ARBA00022857"/>
    </source>
</evidence>
<comment type="function">
    <text evidence="12">Catalyzes the oxidation of 5,10-methylenetetrahydrofolate to 5,10-methenyltetrahydrofolate and then the hydrolysis of 5,10-methenyltetrahydrofolate to 10-formyltetrahydrofolate.</text>
</comment>
<dbReference type="Pfam" id="PF00763">
    <property type="entry name" value="THF_DHG_CYH"/>
    <property type="match status" value="1"/>
</dbReference>
<evidence type="ECO:0000259" key="14">
    <source>
        <dbReference type="Pfam" id="PF02882"/>
    </source>
</evidence>
<dbReference type="InterPro" id="IPR020630">
    <property type="entry name" value="THF_DH/CycHdrlase_cat_dom"/>
</dbReference>
<dbReference type="Gene3D" id="3.40.50.720">
    <property type="entry name" value="NAD(P)-binding Rossmann-like Domain"/>
    <property type="match status" value="1"/>
</dbReference>
<evidence type="ECO:0000256" key="3">
    <source>
        <dbReference type="ARBA" id="ARBA00022563"/>
    </source>
</evidence>
<keyword evidence="11 12" id="KW-0511">Multifunctional enzyme</keyword>
<dbReference type="GO" id="GO:0004488">
    <property type="term" value="F:methylenetetrahydrofolate dehydrogenase (NADP+) activity"/>
    <property type="evidence" value="ECO:0007669"/>
    <property type="project" value="UniProtKB-UniRule"/>
</dbReference>
<comment type="catalytic activity">
    <reaction evidence="12">
        <text>(6R)-5,10-methylene-5,6,7,8-tetrahydrofolate + NADP(+) = (6R)-5,10-methenyltetrahydrofolate + NADPH</text>
        <dbReference type="Rhea" id="RHEA:22812"/>
        <dbReference type="ChEBI" id="CHEBI:15636"/>
        <dbReference type="ChEBI" id="CHEBI:57455"/>
        <dbReference type="ChEBI" id="CHEBI:57783"/>
        <dbReference type="ChEBI" id="CHEBI:58349"/>
        <dbReference type="EC" id="1.5.1.5"/>
    </reaction>
</comment>
<dbReference type="Proteomes" id="UP000004162">
    <property type="component" value="Unassembled WGS sequence"/>
</dbReference>
<dbReference type="PANTHER" id="PTHR48099">
    <property type="entry name" value="C-1-TETRAHYDROFOLATE SYNTHASE, CYTOPLASMIC-RELATED"/>
    <property type="match status" value="1"/>
</dbReference>
<dbReference type="NCBIfam" id="NF010771">
    <property type="entry name" value="PRK14174.1"/>
    <property type="match status" value="1"/>
</dbReference>
<dbReference type="Gene3D" id="3.40.50.10860">
    <property type="entry name" value="Leucine Dehydrogenase, chain A, domain 1"/>
    <property type="match status" value="1"/>
</dbReference>
<accession>Q0YT32</accession>
<keyword evidence="6 12" id="KW-0378">Hydrolase</keyword>
<comment type="pathway">
    <text evidence="1 12">One-carbon metabolism; tetrahydrofolate interconversion.</text>
</comment>
<comment type="catalytic activity">
    <reaction evidence="12">
        <text>(6R)-5,10-methenyltetrahydrofolate + H2O = (6R)-10-formyltetrahydrofolate + H(+)</text>
        <dbReference type="Rhea" id="RHEA:23700"/>
        <dbReference type="ChEBI" id="CHEBI:15377"/>
        <dbReference type="ChEBI" id="CHEBI:15378"/>
        <dbReference type="ChEBI" id="CHEBI:57455"/>
        <dbReference type="ChEBI" id="CHEBI:195366"/>
        <dbReference type="EC" id="3.5.4.9"/>
    </reaction>
</comment>
<name>Q0YT32_9CHLB</name>
<dbReference type="EC" id="3.5.4.9" evidence="12"/>
<dbReference type="InterPro" id="IPR020631">
    <property type="entry name" value="THF_DH/CycHdrlase_NAD-bd_dom"/>
</dbReference>
<comment type="caution">
    <text evidence="15">The sequence shown here is derived from an EMBL/GenBank/DDBJ whole genome shotgun (WGS) entry which is preliminary data.</text>
</comment>
<reference evidence="15 16" key="2">
    <citation type="submission" date="2006-07" db="EMBL/GenBank/DDBJ databases">
        <title>Sequencing of the draft genome and assembly of Chlorobium ferroxidans DSM 13031.</title>
        <authorList>
            <consortium name="US DOE Joint Genome Institute (JGI-PGF)"/>
            <person name="Copeland A."/>
            <person name="Lucas S."/>
            <person name="Lapidus A."/>
            <person name="Barry K."/>
            <person name="Glavina del Rio T."/>
            <person name="Dalin E."/>
            <person name="Tice H."/>
            <person name="Bruce D."/>
            <person name="Pitluck S."/>
            <person name="Richardson P."/>
        </authorList>
    </citation>
    <scope>NUCLEOTIDE SEQUENCE [LARGE SCALE GENOMIC DNA]</scope>
    <source>
        <strain evidence="15 16">DSM 13031</strain>
    </source>
</reference>
<keyword evidence="16" id="KW-1185">Reference proteome</keyword>
<evidence type="ECO:0000256" key="6">
    <source>
        <dbReference type="ARBA" id="ARBA00022801"/>
    </source>
</evidence>
<feature type="domain" description="Tetrahydrofolate dehydrogenase/cyclohydrolase NAD(P)-binding" evidence="14">
    <location>
        <begin position="140"/>
        <end position="291"/>
    </location>
</feature>
<dbReference type="GO" id="GO:0006164">
    <property type="term" value="P:purine nucleotide biosynthetic process"/>
    <property type="evidence" value="ECO:0007669"/>
    <property type="project" value="UniProtKB-KW"/>
</dbReference>
<dbReference type="EMBL" id="AASE01000004">
    <property type="protein sequence ID" value="EAT59432.1"/>
    <property type="molecule type" value="Genomic_DNA"/>
</dbReference>
<dbReference type="HAMAP" id="MF_01576">
    <property type="entry name" value="THF_DHG_CYH"/>
    <property type="match status" value="1"/>
</dbReference>
<dbReference type="SUPFAM" id="SSF51735">
    <property type="entry name" value="NAD(P)-binding Rossmann-fold domains"/>
    <property type="match status" value="1"/>
</dbReference>
<keyword evidence="3 12" id="KW-0554">One-carbon metabolism</keyword>
<dbReference type="InterPro" id="IPR036291">
    <property type="entry name" value="NAD(P)-bd_dom_sf"/>
</dbReference>
<dbReference type="Pfam" id="PF02882">
    <property type="entry name" value="THF_DHG_CYH_C"/>
    <property type="match status" value="1"/>
</dbReference>
<proteinExistence type="inferred from homology"/>
<dbReference type="GO" id="GO:0004477">
    <property type="term" value="F:methenyltetrahydrofolate cyclohydrolase activity"/>
    <property type="evidence" value="ECO:0007669"/>
    <property type="project" value="UniProtKB-UniRule"/>
</dbReference>
<evidence type="ECO:0000313" key="16">
    <source>
        <dbReference type="Proteomes" id="UP000004162"/>
    </source>
</evidence>
<keyword evidence="10 12" id="KW-0486">Methionine biosynthesis</keyword>
<keyword evidence="9 12" id="KW-0368">Histidine biosynthesis</keyword>
<keyword evidence="7 12" id="KW-0521">NADP</keyword>
<dbReference type="GO" id="GO:0009086">
    <property type="term" value="P:methionine biosynthetic process"/>
    <property type="evidence" value="ECO:0007669"/>
    <property type="project" value="UniProtKB-KW"/>
</dbReference>
<gene>
    <name evidence="12" type="primary">folD</name>
    <name evidence="15" type="ORF">CferDRAFT_1359</name>
</gene>
<evidence type="ECO:0000256" key="9">
    <source>
        <dbReference type="ARBA" id="ARBA00023102"/>
    </source>
</evidence>
<dbReference type="InterPro" id="IPR046346">
    <property type="entry name" value="Aminoacid_DH-like_N_sf"/>
</dbReference>
<dbReference type="FunFam" id="3.40.50.10860:FF:000005">
    <property type="entry name" value="C-1-tetrahydrofolate synthase, cytoplasmic, putative"/>
    <property type="match status" value="1"/>
</dbReference>
<comment type="similarity">
    <text evidence="12">Belongs to the tetrahydrofolate dehydrogenase/cyclohydrolase family.</text>
</comment>
<evidence type="ECO:0000259" key="13">
    <source>
        <dbReference type="Pfam" id="PF00763"/>
    </source>
</evidence>
<dbReference type="NCBIfam" id="NF010783">
    <property type="entry name" value="PRK14186.1"/>
    <property type="match status" value="1"/>
</dbReference>
<dbReference type="SUPFAM" id="SSF53223">
    <property type="entry name" value="Aminoacid dehydrogenase-like, N-terminal domain"/>
    <property type="match status" value="1"/>
</dbReference>
<dbReference type="AlphaFoldDB" id="Q0YT32"/>
<comment type="caution">
    <text evidence="12">Lacks conserved residue(s) required for the propagation of feature annotation.</text>
</comment>
<keyword evidence="4 12" id="KW-0028">Amino-acid biosynthesis</keyword>
<evidence type="ECO:0000256" key="10">
    <source>
        <dbReference type="ARBA" id="ARBA00023167"/>
    </source>
</evidence>
<evidence type="ECO:0000256" key="5">
    <source>
        <dbReference type="ARBA" id="ARBA00022755"/>
    </source>
</evidence>
<keyword evidence="8 12" id="KW-0560">Oxidoreductase</keyword>
<dbReference type="GO" id="GO:0000105">
    <property type="term" value="P:L-histidine biosynthetic process"/>
    <property type="evidence" value="ECO:0007669"/>
    <property type="project" value="UniProtKB-KW"/>
</dbReference>
<dbReference type="PROSITE" id="PS00767">
    <property type="entry name" value="THF_DHG_CYH_2"/>
    <property type="match status" value="1"/>
</dbReference>
<dbReference type="GO" id="GO:0005829">
    <property type="term" value="C:cytosol"/>
    <property type="evidence" value="ECO:0007669"/>
    <property type="project" value="TreeGrafter"/>
</dbReference>
<comment type="subunit">
    <text evidence="2 12">Homodimer.</text>
</comment>
<dbReference type="EC" id="1.5.1.5" evidence="12"/>
<dbReference type="RefSeq" id="WP_006365859.1">
    <property type="nucleotide sequence ID" value="NZ_AASE01000004.1"/>
</dbReference>
<feature type="binding site" evidence="12">
    <location>
        <position position="236"/>
    </location>
    <ligand>
        <name>NADP(+)</name>
        <dbReference type="ChEBI" id="CHEBI:58349"/>
    </ligand>
</feature>
<keyword evidence="5 12" id="KW-0658">Purine biosynthesis</keyword>
<dbReference type="InterPro" id="IPR000672">
    <property type="entry name" value="THF_DH/CycHdrlase"/>
</dbReference>
<evidence type="ECO:0000256" key="4">
    <source>
        <dbReference type="ARBA" id="ARBA00022605"/>
    </source>
</evidence>
<dbReference type="UniPathway" id="UPA00193"/>
<evidence type="ECO:0000256" key="8">
    <source>
        <dbReference type="ARBA" id="ARBA00023002"/>
    </source>
</evidence>
<evidence type="ECO:0000256" key="12">
    <source>
        <dbReference type="HAMAP-Rule" id="MF_01576"/>
    </source>
</evidence>
<dbReference type="PANTHER" id="PTHR48099:SF5">
    <property type="entry name" value="C-1-TETRAHYDROFOLATE SYNTHASE, CYTOPLASMIC"/>
    <property type="match status" value="1"/>
</dbReference>
<protein>
    <recommendedName>
        <fullName evidence="12">Bifunctional protein FolD</fullName>
    </recommendedName>
    <domain>
        <recommendedName>
            <fullName evidence="12">Methylenetetrahydrofolate dehydrogenase</fullName>
            <ecNumber evidence="12">1.5.1.5</ecNumber>
        </recommendedName>
    </domain>
    <domain>
        <recommendedName>
            <fullName evidence="12">Methenyltetrahydrofolate cyclohydrolase</fullName>
            <ecNumber evidence="12">3.5.4.9</ecNumber>
        </recommendedName>
    </domain>
</protein>
<dbReference type="FunFam" id="3.40.50.720:FF:000189">
    <property type="entry name" value="Bifunctional protein FolD"/>
    <property type="match status" value="1"/>
</dbReference>
<evidence type="ECO:0000256" key="2">
    <source>
        <dbReference type="ARBA" id="ARBA00011738"/>
    </source>
</evidence>
<evidence type="ECO:0000256" key="11">
    <source>
        <dbReference type="ARBA" id="ARBA00023268"/>
    </source>
</evidence>
<reference evidence="15 16" key="1">
    <citation type="submission" date="2006-07" db="EMBL/GenBank/DDBJ databases">
        <title>Annotation of the draft genome assembly of Chlorobium ferroxidans DSM 13031.</title>
        <authorList>
            <consortium name="US DOE Joint Genome Institute (JGI-ORNL)"/>
            <person name="Larimer F."/>
            <person name="Land M."/>
            <person name="Hauser L."/>
        </authorList>
    </citation>
    <scope>NUCLEOTIDE SEQUENCE [LARGE SCALE GENOMIC DNA]</scope>
    <source>
        <strain evidence="15 16">DSM 13031</strain>
    </source>
</reference>
<dbReference type="GO" id="GO:0035999">
    <property type="term" value="P:tetrahydrofolate interconversion"/>
    <property type="evidence" value="ECO:0007669"/>
    <property type="project" value="UniProtKB-UniRule"/>
</dbReference>
<dbReference type="InterPro" id="IPR020867">
    <property type="entry name" value="THF_DH/CycHdrlase_CS"/>
</dbReference>
<dbReference type="PRINTS" id="PR00085">
    <property type="entry name" value="THFDHDRGNASE"/>
</dbReference>
<dbReference type="CDD" id="cd01080">
    <property type="entry name" value="NAD_bind_m-THF_DH_Cyclohyd"/>
    <property type="match status" value="1"/>
</dbReference>
<evidence type="ECO:0000313" key="15">
    <source>
        <dbReference type="EMBL" id="EAT59432.1"/>
    </source>
</evidence>
<dbReference type="OrthoDB" id="9803580at2"/>
<sequence>MLIIDGKKVSLDLKEELKTGVETYRKATGKVPGLTVIIVGHDPASQVYVRNKAKTCKEIGMFSTVIEMPSDTTQAELLEKIQELNNDPAVHGILVQQPLPKQIDEFAVTIAIDPAKDVDGFHPENLGRLVMGELDKCFVSCTPYGILELLGRYNIETKGKHCVVVGRSNIVGKPMANLMLQKSDATNCTVTICHSATKNIPHYTLQADILIAAIGKAGFITADMVKPGAVVIDVGINRIEDPSTKSGYRLVGDVDFEGVSAIASAMTPVPGGVGPMTIAMLLKNTLHSFQRINGL</sequence>
<feature type="binding site" evidence="12">
    <location>
        <begin position="166"/>
        <end position="168"/>
    </location>
    <ligand>
        <name>NADP(+)</name>
        <dbReference type="ChEBI" id="CHEBI:58349"/>
    </ligand>
</feature>
<feature type="domain" description="Tetrahydrofolate dehydrogenase/cyclohydrolase catalytic" evidence="13">
    <location>
        <begin position="4"/>
        <end position="119"/>
    </location>
</feature>
<evidence type="ECO:0000256" key="1">
    <source>
        <dbReference type="ARBA" id="ARBA00004777"/>
    </source>
</evidence>
<organism evidence="15 16">
    <name type="scientific">Chlorobium ferrooxidans DSM 13031</name>
    <dbReference type="NCBI Taxonomy" id="377431"/>
    <lineage>
        <taxon>Bacteria</taxon>
        <taxon>Pseudomonadati</taxon>
        <taxon>Chlorobiota</taxon>
        <taxon>Chlorobiia</taxon>
        <taxon>Chlorobiales</taxon>
        <taxon>Chlorobiaceae</taxon>
        <taxon>Chlorobium/Pelodictyon group</taxon>
        <taxon>Chlorobium</taxon>
    </lineage>
</organism>